<organism evidence="1 2">
    <name type="scientific">Streptomyces typhae</name>
    <dbReference type="NCBI Taxonomy" id="2681492"/>
    <lineage>
        <taxon>Bacteria</taxon>
        <taxon>Bacillati</taxon>
        <taxon>Actinomycetota</taxon>
        <taxon>Actinomycetes</taxon>
        <taxon>Kitasatosporales</taxon>
        <taxon>Streptomycetaceae</taxon>
        <taxon>Streptomyces</taxon>
    </lineage>
</organism>
<dbReference type="AlphaFoldDB" id="A0A6L6X154"/>
<protein>
    <submittedName>
        <fullName evidence="1">Uncharacterized protein</fullName>
    </submittedName>
</protein>
<keyword evidence="2" id="KW-1185">Reference proteome</keyword>
<accession>A0A6L6X154</accession>
<reference evidence="1 2" key="1">
    <citation type="submission" date="2019-11" db="EMBL/GenBank/DDBJ databases">
        <title>Streptomyces typhae sp. nov., a novel endophytic actinomycete isolated from the root of cattail pollen (Typha angustifolia L.).</title>
        <authorList>
            <person name="Peng C."/>
        </authorList>
    </citation>
    <scope>NUCLEOTIDE SEQUENCE [LARGE SCALE GENOMIC DNA]</scope>
    <source>
        <strain evidence="2">p1417</strain>
    </source>
</reference>
<comment type="caution">
    <text evidence="1">The sequence shown here is derived from an EMBL/GenBank/DDBJ whole genome shotgun (WGS) entry which is preliminary data.</text>
</comment>
<evidence type="ECO:0000313" key="2">
    <source>
        <dbReference type="Proteomes" id="UP000483802"/>
    </source>
</evidence>
<name>A0A6L6X154_9ACTN</name>
<dbReference type="EMBL" id="WPNZ01000012">
    <property type="protein sequence ID" value="MVO87446.1"/>
    <property type="molecule type" value="Genomic_DNA"/>
</dbReference>
<sequence>MHLAYVEWAPDFEGKHTDTFTTDHSHKTCREKHPETEATFECDVDLPPIIKHVLTGETEERARAEANIWALSWVPYGVAFKIHYVGEVR</sequence>
<evidence type="ECO:0000313" key="1">
    <source>
        <dbReference type="EMBL" id="MVO87446.1"/>
    </source>
</evidence>
<gene>
    <name evidence="1" type="ORF">GPA10_22445</name>
</gene>
<proteinExistence type="predicted"/>
<dbReference type="RefSeq" id="WP_157167071.1">
    <property type="nucleotide sequence ID" value="NZ_WPNZ01000012.1"/>
</dbReference>
<dbReference type="Proteomes" id="UP000483802">
    <property type="component" value="Unassembled WGS sequence"/>
</dbReference>